<feature type="compositionally biased region" description="Basic and acidic residues" evidence="7">
    <location>
        <begin position="1150"/>
        <end position="1165"/>
    </location>
</feature>
<gene>
    <name evidence="9" type="ORF">RJ639_005289</name>
</gene>
<feature type="region of interest" description="Disordered" evidence="7">
    <location>
        <begin position="1087"/>
        <end position="1136"/>
    </location>
</feature>
<feature type="zinc finger region" description="C3H1-type" evidence="6">
    <location>
        <begin position="1566"/>
        <end position="1592"/>
    </location>
</feature>
<dbReference type="FunFam" id="4.10.1000.10:FF:000008">
    <property type="entry name" value="zinc finger CCCH domain-containing protein 3"/>
    <property type="match status" value="1"/>
</dbReference>
<feature type="domain" description="C3H1-type" evidence="8">
    <location>
        <begin position="1615"/>
        <end position="1643"/>
    </location>
</feature>
<evidence type="ECO:0000256" key="3">
    <source>
        <dbReference type="ARBA" id="ARBA00022771"/>
    </source>
</evidence>
<proteinExistence type="predicted"/>
<keyword evidence="4 6" id="KW-0862">Zinc</keyword>
<accession>A0AA88VXI7</accession>
<evidence type="ECO:0000256" key="6">
    <source>
        <dbReference type="PROSITE-ProRule" id="PRU00723"/>
    </source>
</evidence>
<dbReference type="InterPro" id="IPR000571">
    <property type="entry name" value="Znf_CCCH"/>
</dbReference>
<feature type="region of interest" description="Disordered" evidence="7">
    <location>
        <begin position="929"/>
        <end position="1024"/>
    </location>
</feature>
<feature type="region of interest" description="Disordered" evidence="7">
    <location>
        <begin position="223"/>
        <end position="242"/>
    </location>
</feature>
<keyword evidence="1 6" id="KW-0479">Metal-binding</keyword>
<evidence type="ECO:0000256" key="4">
    <source>
        <dbReference type="ARBA" id="ARBA00022833"/>
    </source>
</evidence>
<sequence>MDYPSFHHYHQIRYASSRPDPNLHQQHHFPPLPPPPPPPSYPILPPAPPPPPLFLPHQSQFTFLSNHQSPSRVSNRAAVENLVPRLNYPDPRPDPIRAPPEPFTDYRRPISPYRPADSFSLDLHRNFAYRDESIDDYRGNIKRRDDFIDSDVLSYRDNHVSSVADRLSRGNVPNSIALRDFESDFVNKLQDYEPIYGSRQSSREIFDGPMGIKKFKNDDGRVSHFYDSGKSDERGREKREEYKQVQKKSVLLRIGKPNSNRNRSLEHYSSNGMVRSKDKDAIVYADHRVENKVKKIPVELDVSFKSNALVAKAIVAPTSPVVLSDGKLTPRNWKIRKLSASDSPLSKFSLLSVKSGNSGHGSDFISSSENAPNELAEKVTDSGNKGMCCVGSKPSSSGTNECAVSSAVKVTKSDQSGKSGGSNKTPPYQVRKRKKVTAVASALSSLQSIEKDVEPAIADSSRSSPSAAELCVLPINQQLSSTSNESAVDKADEPPRDLIVEKDKAVIDSGRLFAPDTDRDLSVHHMDASSLRQIGIHEGTENVDRSVSDMQLVSSPVNNINELQGVSSVSDTERLDHISQQLCQNELPFLSENDSVKGSSSSMFAEGNGNFGFSLPEKMDTNEGLVGSRTSVEVARDFLSFVYRSTNRQECFGVSDGDPMDVSLKQSSVADITTPLGNGVMEGFLDLLSTVEGSNILDSSNAKEKEGSPNANGSKHEFGTISSSTNDLSSYQVTPNSLLVDDNGSTQLLKNGFVEGSVVDKVLKGDNFNLCCGNKSSPNVKSKWEIWNVKPGSLSPRRSETAVNVFGSVVDVNTSLSRSVTDLVPAEEEVRHSGALDSHDDSQLCKDGDNIMHCDRLDEGASEVDVVVRDGVNIDPERSSPKNKKRKVFAPVEKPVSEDGIVSSESSRINMNLGHIVKSNLSINNKTISFPSQNTSKTSLTLNPARGQSNTRNNQPTPAVPRVYTGRSSLVFSGKKAPTNHNAKSRTWHRTDNPSVAPPAAKQSFSRPLPPQTLPPKTVGEVPNSSYVRKGNCLVRRHAPVTSVHHGYQASSSAVYWLNPSGVSELEKSSGAKGRVNGIEPTSCLESGSVNAPLERPRTPPIPCSTQSLNCTITLSGDGSLPRANSSPNDSSETTLAPVEFTENIDVPKFSDHAPKAVRTPEHETGSTNNAGSQMVPDEGNLGKKITYVKRKSNQLVAAPNTGNPSVEDLDKNQASDSYYKRKKNQLIRTPLESNITKGINLCLEGQQAPKVIPSRSICKIQFGKGSGKVYNKSSKLSSVWTLSNAQSLEKDGTSLKGQKVRPYLFPWKRATYWRHHTSNSASISSNSSLSIISRKLLLSRKRETIYTRSGHGLSLRISKLLSVGGSSLKWSKSIERNSKRANEEATLAVAAVEKKKREQKGAARAVARTKNMNHFSRKRIFRIGSVRYKMDPTRRTLQRISGEEPSCSASLQPEMDAKKSYVPRRLLIGHDEYVRIGNGNQLIRDPKKRTRTFASEKVRWSLHTARSRLARKRKYCQFFTRFGKCDKDDGKCPYIHDPSKIAVCTKYLNGSCSNANCKLTHKVIPERMQDCSYFLQGLCSNGNCPYRHVNVNPNASICEGFLKGYCADCNECRKKHTYVCPTFEATGVCPQGSRCKLHHPKKRSKGVQRKPSRQQKNARGRYFGSRTIDIDERRAARSETRYSKEDDDIFCQEGKFSEYIALDVSDEEAIETNDPLSERSAMVDSDHADFQVSDLDELTKPIRVMGKKLSTESSTEFDNLSEKASSFVSVESNCR</sequence>
<comment type="caution">
    <text evidence="9">The sequence shown here is derived from an EMBL/GenBank/DDBJ whole genome shotgun (WGS) entry which is preliminary data.</text>
</comment>
<dbReference type="PANTHER" id="PTHR46156:SF1">
    <property type="entry name" value="ZINC FINGER CCCH DOMAIN-CONTAINING PROTEIN 3"/>
    <property type="match status" value="1"/>
</dbReference>
<evidence type="ECO:0000256" key="7">
    <source>
        <dbReference type="SAM" id="MobiDB-lite"/>
    </source>
</evidence>
<feature type="domain" description="C3H1-type" evidence="8">
    <location>
        <begin position="1566"/>
        <end position="1592"/>
    </location>
</feature>
<dbReference type="SMART" id="SM00356">
    <property type="entry name" value="ZnF_C3H1"/>
    <property type="match status" value="4"/>
</dbReference>
<protein>
    <recommendedName>
        <fullName evidence="8">C3H1-type domain-containing protein</fullName>
    </recommendedName>
</protein>
<feature type="zinc finger region" description="C3H1-type" evidence="6">
    <location>
        <begin position="1615"/>
        <end position="1643"/>
    </location>
</feature>
<feature type="compositionally biased region" description="Polar residues" evidence="7">
    <location>
        <begin position="413"/>
        <end position="426"/>
    </location>
</feature>
<feature type="zinc finger region" description="C3H1-type" evidence="6">
    <location>
        <begin position="1511"/>
        <end position="1540"/>
    </location>
</feature>
<feature type="region of interest" description="Disordered" evidence="7">
    <location>
        <begin position="1639"/>
        <end position="1665"/>
    </location>
</feature>
<dbReference type="Proteomes" id="UP001188597">
    <property type="component" value="Unassembled WGS sequence"/>
</dbReference>
<reference evidence="9" key="1">
    <citation type="submission" date="2022-12" db="EMBL/GenBank/DDBJ databases">
        <title>Draft genome assemblies for two species of Escallonia (Escalloniales).</title>
        <authorList>
            <person name="Chanderbali A."/>
            <person name="Dervinis C."/>
            <person name="Anghel I."/>
            <person name="Soltis D."/>
            <person name="Soltis P."/>
            <person name="Zapata F."/>
        </authorList>
    </citation>
    <scope>NUCLEOTIDE SEQUENCE</scope>
    <source>
        <strain evidence="9">UCBG64.0493</strain>
        <tissue evidence="9">Leaf</tissue>
    </source>
</reference>
<feature type="compositionally biased region" description="Polar residues" evidence="7">
    <location>
        <begin position="1104"/>
        <end position="1135"/>
    </location>
</feature>
<feature type="region of interest" description="Disordered" evidence="7">
    <location>
        <begin position="1150"/>
        <end position="1180"/>
    </location>
</feature>
<keyword evidence="10" id="KW-1185">Reference proteome</keyword>
<evidence type="ECO:0000256" key="1">
    <source>
        <dbReference type="ARBA" id="ARBA00022723"/>
    </source>
</evidence>
<dbReference type="PROSITE" id="PS50103">
    <property type="entry name" value="ZF_C3H1"/>
    <property type="match status" value="3"/>
</dbReference>
<feature type="region of interest" description="Disordered" evidence="7">
    <location>
        <begin position="410"/>
        <end position="433"/>
    </location>
</feature>
<dbReference type="GO" id="GO:0003677">
    <property type="term" value="F:DNA binding"/>
    <property type="evidence" value="ECO:0007669"/>
    <property type="project" value="UniProtKB-KW"/>
</dbReference>
<evidence type="ECO:0000256" key="5">
    <source>
        <dbReference type="ARBA" id="ARBA00023125"/>
    </source>
</evidence>
<dbReference type="PANTHER" id="PTHR46156">
    <property type="entry name" value="CCCH ZINGC FINGER"/>
    <property type="match status" value="1"/>
</dbReference>
<evidence type="ECO:0000259" key="8">
    <source>
        <dbReference type="PROSITE" id="PS50103"/>
    </source>
</evidence>
<keyword evidence="3 6" id="KW-0863">Zinc-finger</keyword>
<dbReference type="Gene3D" id="4.10.1000.10">
    <property type="entry name" value="Zinc finger, CCCH-type"/>
    <property type="match status" value="2"/>
</dbReference>
<evidence type="ECO:0000313" key="9">
    <source>
        <dbReference type="EMBL" id="KAK3016029.1"/>
    </source>
</evidence>
<dbReference type="FunFam" id="4.10.1000.10:FF:000022">
    <property type="entry name" value="Zinc finger CCCH domain-containing protein 7"/>
    <property type="match status" value="1"/>
</dbReference>
<feature type="compositionally biased region" description="Basic residues" evidence="7">
    <location>
        <begin position="1639"/>
        <end position="1660"/>
    </location>
</feature>
<feature type="domain" description="C3H1-type" evidence="8">
    <location>
        <begin position="1511"/>
        <end position="1540"/>
    </location>
</feature>
<dbReference type="GO" id="GO:0008270">
    <property type="term" value="F:zinc ion binding"/>
    <property type="evidence" value="ECO:0007669"/>
    <property type="project" value="UniProtKB-KW"/>
</dbReference>
<feature type="region of interest" description="Disordered" evidence="7">
    <location>
        <begin position="699"/>
        <end position="719"/>
    </location>
</feature>
<dbReference type="GO" id="GO:0005634">
    <property type="term" value="C:nucleus"/>
    <property type="evidence" value="ECO:0007669"/>
    <property type="project" value="TreeGrafter"/>
</dbReference>
<keyword evidence="2" id="KW-0677">Repeat</keyword>
<keyword evidence="5" id="KW-0238">DNA-binding</keyword>
<feature type="region of interest" description="Disordered" evidence="7">
    <location>
        <begin position="1"/>
        <end position="57"/>
    </location>
</feature>
<feature type="region of interest" description="Disordered" evidence="7">
    <location>
        <begin position="356"/>
        <end position="382"/>
    </location>
</feature>
<evidence type="ECO:0000256" key="2">
    <source>
        <dbReference type="ARBA" id="ARBA00022737"/>
    </source>
</evidence>
<dbReference type="EMBL" id="JAVXUP010001093">
    <property type="protein sequence ID" value="KAK3016029.1"/>
    <property type="molecule type" value="Genomic_DNA"/>
</dbReference>
<feature type="compositionally biased region" description="Polar residues" evidence="7">
    <location>
        <begin position="929"/>
        <end position="957"/>
    </location>
</feature>
<name>A0AA88VXI7_9ASTE</name>
<organism evidence="9 10">
    <name type="scientific">Escallonia herrerae</name>
    <dbReference type="NCBI Taxonomy" id="1293975"/>
    <lineage>
        <taxon>Eukaryota</taxon>
        <taxon>Viridiplantae</taxon>
        <taxon>Streptophyta</taxon>
        <taxon>Embryophyta</taxon>
        <taxon>Tracheophyta</taxon>
        <taxon>Spermatophyta</taxon>
        <taxon>Magnoliopsida</taxon>
        <taxon>eudicotyledons</taxon>
        <taxon>Gunneridae</taxon>
        <taxon>Pentapetalae</taxon>
        <taxon>asterids</taxon>
        <taxon>campanulids</taxon>
        <taxon>Escalloniales</taxon>
        <taxon>Escalloniaceae</taxon>
        <taxon>Escallonia</taxon>
    </lineage>
</organism>
<evidence type="ECO:0000313" key="10">
    <source>
        <dbReference type="Proteomes" id="UP001188597"/>
    </source>
</evidence>
<feature type="region of interest" description="Disordered" evidence="7">
    <location>
        <begin position="85"/>
        <end position="109"/>
    </location>
</feature>
<feature type="compositionally biased region" description="Pro residues" evidence="7">
    <location>
        <begin position="30"/>
        <end position="54"/>
    </location>
</feature>